<proteinExistence type="predicted"/>
<evidence type="ECO:0000313" key="2">
    <source>
        <dbReference type="Proteomes" id="UP000708208"/>
    </source>
</evidence>
<comment type="caution">
    <text evidence="1">The sequence shown here is derived from an EMBL/GenBank/DDBJ whole genome shotgun (WGS) entry which is preliminary data.</text>
</comment>
<dbReference type="Proteomes" id="UP000708208">
    <property type="component" value="Unassembled WGS sequence"/>
</dbReference>
<gene>
    <name evidence="1" type="ORF">AFUS01_LOCUS14797</name>
</gene>
<accession>A0A8J2JWE7</accession>
<name>A0A8J2JWE7_9HEXA</name>
<reference evidence="1" key="1">
    <citation type="submission" date="2021-06" db="EMBL/GenBank/DDBJ databases">
        <authorList>
            <person name="Hodson N. C."/>
            <person name="Mongue J. A."/>
            <person name="Jaron S. K."/>
        </authorList>
    </citation>
    <scope>NUCLEOTIDE SEQUENCE</scope>
</reference>
<dbReference type="AlphaFoldDB" id="A0A8J2JWE7"/>
<feature type="non-terminal residue" evidence="1">
    <location>
        <position position="62"/>
    </location>
</feature>
<sequence length="62" mass="7098">YSNVALRTLPPSHVMLFTHILINISENFPTHWDTQHQHRKADNRRAGLTVRRPAVGLISTVI</sequence>
<protein>
    <submittedName>
        <fullName evidence="1">Uncharacterized protein</fullName>
    </submittedName>
</protein>
<organism evidence="1 2">
    <name type="scientific">Allacma fusca</name>
    <dbReference type="NCBI Taxonomy" id="39272"/>
    <lineage>
        <taxon>Eukaryota</taxon>
        <taxon>Metazoa</taxon>
        <taxon>Ecdysozoa</taxon>
        <taxon>Arthropoda</taxon>
        <taxon>Hexapoda</taxon>
        <taxon>Collembola</taxon>
        <taxon>Symphypleona</taxon>
        <taxon>Sminthuridae</taxon>
        <taxon>Allacma</taxon>
    </lineage>
</organism>
<keyword evidence="2" id="KW-1185">Reference proteome</keyword>
<evidence type="ECO:0000313" key="1">
    <source>
        <dbReference type="EMBL" id="CAG7725856.1"/>
    </source>
</evidence>
<dbReference type="EMBL" id="CAJVCH010127596">
    <property type="protein sequence ID" value="CAG7725856.1"/>
    <property type="molecule type" value="Genomic_DNA"/>
</dbReference>